<feature type="region of interest" description="Disordered" evidence="1">
    <location>
        <begin position="24"/>
        <end position="68"/>
    </location>
</feature>
<feature type="non-terminal residue" evidence="2">
    <location>
        <position position="68"/>
    </location>
</feature>
<name>A0A699WJR5_TANCI</name>
<sequence>MNRTLNEKARSMRLNAAEKKYVEFEGIGKQKEASVEISKSGDDSTDSGSSGDNSRNDYEDEETIPPSP</sequence>
<proteinExistence type="predicted"/>
<reference evidence="2" key="1">
    <citation type="journal article" date="2019" name="Sci. Rep.">
        <title>Draft genome of Tanacetum cinerariifolium, the natural source of mosquito coil.</title>
        <authorList>
            <person name="Yamashiro T."/>
            <person name="Shiraishi A."/>
            <person name="Satake H."/>
            <person name="Nakayama K."/>
        </authorList>
    </citation>
    <scope>NUCLEOTIDE SEQUENCE</scope>
</reference>
<feature type="compositionally biased region" description="Acidic residues" evidence="1">
    <location>
        <begin position="58"/>
        <end position="68"/>
    </location>
</feature>
<organism evidence="2">
    <name type="scientific">Tanacetum cinerariifolium</name>
    <name type="common">Dalmatian daisy</name>
    <name type="synonym">Chrysanthemum cinerariifolium</name>
    <dbReference type="NCBI Taxonomy" id="118510"/>
    <lineage>
        <taxon>Eukaryota</taxon>
        <taxon>Viridiplantae</taxon>
        <taxon>Streptophyta</taxon>
        <taxon>Embryophyta</taxon>
        <taxon>Tracheophyta</taxon>
        <taxon>Spermatophyta</taxon>
        <taxon>Magnoliopsida</taxon>
        <taxon>eudicotyledons</taxon>
        <taxon>Gunneridae</taxon>
        <taxon>Pentapetalae</taxon>
        <taxon>asterids</taxon>
        <taxon>campanulids</taxon>
        <taxon>Asterales</taxon>
        <taxon>Asteraceae</taxon>
        <taxon>Asteroideae</taxon>
        <taxon>Anthemideae</taxon>
        <taxon>Anthemidinae</taxon>
        <taxon>Tanacetum</taxon>
    </lineage>
</organism>
<gene>
    <name evidence="2" type="ORF">Tci_917937</name>
</gene>
<accession>A0A699WJR5</accession>
<feature type="compositionally biased region" description="Basic and acidic residues" evidence="1">
    <location>
        <begin position="24"/>
        <end position="42"/>
    </location>
</feature>
<evidence type="ECO:0000256" key="1">
    <source>
        <dbReference type="SAM" id="MobiDB-lite"/>
    </source>
</evidence>
<dbReference type="EMBL" id="BKCJ011661910">
    <property type="protein sequence ID" value="GFD45968.1"/>
    <property type="molecule type" value="Genomic_DNA"/>
</dbReference>
<dbReference type="AlphaFoldDB" id="A0A699WJR5"/>
<comment type="caution">
    <text evidence="2">The sequence shown here is derived from an EMBL/GenBank/DDBJ whole genome shotgun (WGS) entry which is preliminary data.</text>
</comment>
<evidence type="ECO:0000313" key="2">
    <source>
        <dbReference type="EMBL" id="GFD45968.1"/>
    </source>
</evidence>
<protein>
    <submittedName>
        <fullName evidence="2">Putative retrovirus-related Pol polyprotein from transposon TNT 1-94</fullName>
    </submittedName>
</protein>